<dbReference type="InterPro" id="IPR011032">
    <property type="entry name" value="GroES-like_sf"/>
</dbReference>
<protein>
    <submittedName>
        <fullName evidence="1">Uncharacterized protein</fullName>
    </submittedName>
</protein>
<gene>
    <name evidence="1" type="ORF">SVIM_LOCUS139947</name>
</gene>
<proteinExistence type="predicted"/>
<reference evidence="1" key="1">
    <citation type="submission" date="2019-03" db="EMBL/GenBank/DDBJ databases">
        <authorList>
            <person name="Mank J."/>
            <person name="Almeida P."/>
        </authorList>
    </citation>
    <scope>NUCLEOTIDE SEQUENCE</scope>
    <source>
        <strain evidence="1">78183</strain>
    </source>
</reference>
<sequence length="132" mass="15278">MNKELELEKFITHEVPFSEINRAFEYMLSGASLRCIIRMDAWEWSVLSVRITPFNKFTVQYIYGCDPFKKIINNTIRAQFEEVANHGGASRTPLKPDEKWGLRERYPDFVGSASLGKLEFEVGRVGVVAEEW</sequence>
<dbReference type="Gene3D" id="3.90.180.10">
    <property type="entry name" value="Medium-chain alcohol dehydrogenases, catalytic domain"/>
    <property type="match status" value="1"/>
</dbReference>
<dbReference type="EMBL" id="CAADRP010000779">
    <property type="protein sequence ID" value="VFU32213.1"/>
    <property type="molecule type" value="Genomic_DNA"/>
</dbReference>
<dbReference type="AlphaFoldDB" id="A0A6N2KWK6"/>
<accession>A0A6N2KWK6</accession>
<organism evidence="1">
    <name type="scientific">Salix viminalis</name>
    <name type="common">Common osier</name>
    <name type="synonym">Basket willow</name>
    <dbReference type="NCBI Taxonomy" id="40686"/>
    <lineage>
        <taxon>Eukaryota</taxon>
        <taxon>Viridiplantae</taxon>
        <taxon>Streptophyta</taxon>
        <taxon>Embryophyta</taxon>
        <taxon>Tracheophyta</taxon>
        <taxon>Spermatophyta</taxon>
        <taxon>Magnoliopsida</taxon>
        <taxon>eudicotyledons</taxon>
        <taxon>Gunneridae</taxon>
        <taxon>Pentapetalae</taxon>
        <taxon>rosids</taxon>
        <taxon>fabids</taxon>
        <taxon>Malpighiales</taxon>
        <taxon>Salicaceae</taxon>
        <taxon>Saliceae</taxon>
        <taxon>Salix</taxon>
    </lineage>
</organism>
<dbReference type="SUPFAM" id="SSF50129">
    <property type="entry name" value="GroES-like"/>
    <property type="match status" value="1"/>
</dbReference>
<evidence type="ECO:0000313" key="1">
    <source>
        <dbReference type="EMBL" id="VFU32213.1"/>
    </source>
</evidence>
<name>A0A6N2KWK6_SALVM</name>